<keyword evidence="2" id="KW-0812">Transmembrane</keyword>
<keyword evidence="2" id="KW-1133">Transmembrane helix</keyword>
<gene>
    <name evidence="3" type="ORF">J2S77_002846</name>
</gene>
<proteinExistence type="predicted"/>
<keyword evidence="4" id="KW-1185">Reference proteome</keyword>
<keyword evidence="2" id="KW-0472">Membrane</keyword>
<comment type="caution">
    <text evidence="3">The sequence shown here is derived from an EMBL/GenBank/DDBJ whole genome shotgun (WGS) entry which is preliminary data.</text>
</comment>
<evidence type="ECO:0000256" key="2">
    <source>
        <dbReference type="SAM" id="Phobius"/>
    </source>
</evidence>
<dbReference type="EMBL" id="JAUSTQ010000020">
    <property type="protein sequence ID" value="MDQ0160839.1"/>
    <property type="molecule type" value="Genomic_DNA"/>
</dbReference>
<protein>
    <submittedName>
        <fullName evidence="3">Uncharacterized protein</fullName>
    </submittedName>
</protein>
<feature type="transmembrane region" description="Helical" evidence="2">
    <location>
        <begin position="25"/>
        <end position="48"/>
    </location>
</feature>
<name>A0ABT9VIP9_9BACI</name>
<evidence type="ECO:0000313" key="4">
    <source>
        <dbReference type="Proteomes" id="UP001224359"/>
    </source>
</evidence>
<dbReference type="Proteomes" id="UP001224359">
    <property type="component" value="Unassembled WGS sequence"/>
</dbReference>
<evidence type="ECO:0000256" key="1">
    <source>
        <dbReference type="SAM" id="MobiDB-lite"/>
    </source>
</evidence>
<organism evidence="3 4">
    <name type="scientific">Alkalibacillus salilacus</name>
    <dbReference type="NCBI Taxonomy" id="284582"/>
    <lineage>
        <taxon>Bacteria</taxon>
        <taxon>Bacillati</taxon>
        <taxon>Bacillota</taxon>
        <taxon>Bacilli</taxon>
        <taxon>Bacillales</taxon>
        <taxon>Bacillaceae</taxon>
        <taxon>Alkalibacillus</taxon>
    </lineage>
</organism>
<accession>A0ABT9VIP9</accession>
<sequence>MNKDEFKVGVCAMMEFLYFPEDKTAYIPALITLIIFTAFAFLFFRWIIKVSNKEQRTTEERFPDQTRVDDPNASHNDS</sequence>
<evidence type="ECO:0000313" key="3">
    <source>
        <dbReference type="EMBL" id="MDQ0160839.1"/>
    </source>
</evidence>
<feature type="region of interest" description="Disordered" evidence="1">
    <location>
        <begin position="54"/>
        <end position="78"/>
    </location>
</feature>
<reference evidence="3 4" key="1">
    <citation type="submission" date="2023-07" db="EMBL/GenBank/DDBJ databases">
        <title>Genomic Encyclopedia of Type Strains, Phase IV (KMG-IV): sequencing the most valuable type-strain genomes for metagenomic binning, comparative biology and taxonomic classification.</title>
        <authorList>
            <person name="Goeker M."/>
        </authorList>
    </citation>
    <scope>NUCLEOTIDE SEQUENCE [LARGE SCALE GENOMIC DNA]</scope>
    <source>
        <strain evidence="3 4">DSM 16460</strain>
    </source>
</reference>